<keyword evidence="4" id="KW-1185">Reference proteome</keyword>
<feature type="coiled-coil region" evidence="1">
    <location>
        <begin position="55"/>
        <end position="89"/>
    </location>
</feature>
<feature type="region of interest" description="Disordered" evidence="2">
    <location>
        <begin position="1"/>
        <end position="22"/>
    </location>
</feature>
<proteinExistence type="predicted"/>
<feature type="compositionally biased region" description="Low complexity" evidence="2">
    <location>
        <begin position="362"/>
        <end position="371"/>
    </location>
</feature>
<feature type="compositionally biased region" description="Low complexity" evidence="2">
    <location>
        <begin position="308"/>
        <end position="321"/>
    </location>
</feature>
<evidence type="ECO:0000313" key="3">
    <source>
        <dbReference type="EMBL" id="KAJ7020529.1"/>
    </source>
</evidence>
<feature type="region of interest" description="Disordered" evidence="2">
    <location>
        <begin position="306"/>
        <end position="378"/>
    </location>
</feature>
<protein>
    <submittedName>
        <fullName evidence="3">Uncharacterized protein</fullName>
    </submittedName>
</protein>
<feature type="region of interest" description="Disordered" evidence="2">
    <location>
        <begin position="200"/>
        <end position="230"/>
    </location>
</feature>
<keyword evidence="1" id="KW-0175">Coiled coil</keyword>
<comment type="caution">
    <text evidence="3">The sequence shown here is derived from an EMBL/GenBank/DDBJ whole genome shotgun (WGS) entry which is preliminary data.</text>
</comment>
<evidence type="ECO:0000256" key="2">
    <source>
        <dbReference type="SAM" id="MobiDB-lite"/>
    </source>
</evidence>
<dbReference type="AlphaFoldDB" id="A0AAD6WTM1"/>
<gene>
    <name evidence="3" type="ORF">C8F04DRAFT_1143783</name>
</gene>
<evidence type="ECO:0000313" key="4">
    <source>
        <dbReference type="Proteomes" id="UP001218188"/>
    </source>
</evidence>
<sequence>MSSRSQSSVKLEGTESMEVNPAPAADPYAVAALALAEAQRALSAARSAPNLMVPASVAEKQASCLRAEIAALKESSARDQATMDELRQRADDATKHREADLEILKGAREAMANKFAELAKDQAAVKLERESLSKERELLSSERSAFEAERAAGRKSVLDVRKNVVQNLHRMIQMVQPDPFATAPQAATLVPVVNICVQTSEGTKSTPPPSQKVTQGTSTNPIAPEIPVFPKTPERVPVGCTPNSIPPVQPTAPTAQKSRELVANNHPTSSTLPAVLTIPSRRRADNESAVDIGPVKRARIEPDDYLPLRKPLTPTPTSLRRPSNHPLGVVTSIRRAPTPLRRPGAPECPFLSPPPATTVPKGSGPTRGSPTSRRRRLL</sequence>
<accession>A0AAD6WTM1</accession>
<dbReference type="EMBL" id="JARJCM010000259">
    <property type="protein sequence ID" value="KAJ7020529.1"/>
    <property type="molecule type" value="Genomic_DNA"/>
</dbReference>
<name>A0AAD6WTM1_9AGAR</name>
<dbReference type="Proteomes" id="UP001218188">
    <property type="component" value="Unassembled WGS sequence"/>
</dbReference>
<reference evidence="3" key="1">
    <citation type="submission" date="2023-03" db="EMBL/GenBank/DDBJ databases">
        <title>Massive genome expansion in bonnet fungi (Mycena s.s.) driven by repeated elements and novel gene families across ecological guilds.</title>
        <authorList>
            <consortium name="Lawrence Berkeley National Laboratory"/>
            <person name="Harder C.B."/>
            <person name="Miyauchi S."/>
            <person name="Viragh M."/>
            <person name="Kuo A."/>
            <person name="Thoen E."/>
            <person name="Andreopoulos B."/>
            <person name="Lu D."/>
            <person name="Skrede I."/>
            <person name="Drula E."/>
            <person name="Henrissat B."/>
            <person name="Morin E."/>
            <person name="Kohler A."/>
            <person name="Barry K."/>
            <person name="LaButti K."/>
            <person name="Morin E."/>
            <person name="Salamov A."/>
            <person name="Lipzen A."/>
            <person name="Mereny Z."/>
            <person name="Hegedus B."/>
            <person name="Baldrian P."/>
            <person name="Stursova M."/>
            <person name="Weitz H."/>
            <person name="Taylor A."/>
            <person name="Grigoriev I.V."/>
            <person name="Nagy L.G."/>
            <person name="Martin F."/>
            <person name="Kauserud H."/>
        </authorList>
    </citation>
    <scope>NUCLEOTIDE SEQUENCE</scope>
    <source>
        <strain evidence="3">CBHHK200</strain>
    </source>
</reference>
<organism evidence="3 4">
    <name type="scientific">Mycena alexandri</name>
    <dbReference type="NCBI Taxonomy" id="1745969"/>
    <lineage>
        <taxon>Eukaryota</taxon>
        <taxon>Fungi</taxon>
        <taxon>Dikarya</taxon>
        <taxon>Basidiomycota</taxon>
        <taxon>Agaricomycotina</taxon>
        <taxon>Agaricomycetes</taxon>
        <taxon>Agaricomycetidae</taxon>
        <taxon>Agaricales</taxon>
        <taxon>Marasmiineae</taxon>
        <taxon>Mycenaceae</taxon>
        <taxon>Mycena</taxon>
    </lineage>
</organism>
<feature type="compositionally biased region" description="Polar residues" evidence="2">
    <location>
        <begin position="200"/>
        <end position="221"/>
    </location>
</feature>
<evidence type="ECO:0000256" key="1">
    <source>
        <dbReference type="SAM" id="Coils"/>
    </source>
</evidence>